<dbReference type="Gene3D" id="1.10.260.40">
    <property type="entry name" value="lambda repressor-like DNA-binding domains"/>
    <property type="match status" value="1"/>
</dbReference>
<dbReference type="CDD" id="cd00093">
    <property type="entry name" value="HTH_XRE"/>
    <property type="match status" value="1"/>
</dbReference>
<name>A0A449H292_NOCFR</name>
<gene>
    <name evidence="3" type="ORF">NCTC1935_03122</name>
</gene>
<dbReference type="InterPro" id="IPR010982">
    <property type="entry name" value="Lambda_DNA-bd_dom_sf"/>
</dbReference>
<keyword evidence="1" id="KW-0238">DNA-binding</keyword>
<proteinExistence type="predicted"/>
<sequence length="406" mass="43595">MSDEQDSYIGRRVRQIRARRGLTQQVLADRSGISRSVLAKYEAGLRPVDSRRTLLALAEALGVTLNDLTGHEDDRFDPAVAGVHASVPEIETAFWAQGDITSTAPPRSLDLLAVAALEVEQLSVRCDYASLAPKLAPLITETYQTIDRVSGAERDRAHDVLASAAITTSSVLSRFGHTSLAWTATQAAETAARATGSTAALAAAAFTRSQMLMTRAGGLHAAHRHAEATADELCAAARTVGDVEHSGMLRLQAGLATAVLGGDPDPHFTKAAEHARKLAGAEPGTPLLRNPTFGHANVQLWRLSAAMERRDAEQVLALASTLAPADLPSVGRRAQYFIEVGRAHALRRDHRQSLHALLRAEHAAPQKVRNMGHVREIVGHMMRRARRDLTTGELGSLARRVGVVPN</sequence>
<dbReference type="EMBL" id="CAACYE010000005">
    <property type="protein sequence ID" value="VFA85285.1"/>
    <property type="molecule type" value="Genomic_DNA"/>
</dbReference>
<accession>A0A449H292</accession>
<dbReference type="GO" id="GO:0005829">
    <property type="term" value="C:cytosol"/>
    <property type="evidence" value="ECO:0007669"/>
    <property type="project" value="TreeGrafter"/>
</dbReference>
<dbReference type="PROSITE" id="PS50943">
    <property type="entry name" value="HTH_CROC1"/>
    <property type="match status" value="1"/>
</dbReference>
<dbReference type="GO" id="GO:0003700">
    <property type="term" value="F:DNA-binding transcription factor activity"/>
    <property type="evidence" value="ECO:0007669"/>
    <property type="project" value="TreeGrafter"/>
</dbReference>
<reference evidence="3" key="1">
    <citation type="submission" date="2019-02" db="EMBL/GenBank/DDBJ databases">
        <authorList>
            <consortium name="Pathogen Informatics"/>
        </authorList>
    </citation>
    <scope>NUCLEOTIDE SEQUENCE</scope>
    <source>
        <strain evidence="3">3012STDY6733949</strain>
    </source>
</reference>
<organism evidence="3">
    <name type="scientific">Nocardia farcinica</name>
    <dbReference type="NCBI Taxonomy" id="37329"/>
    <lineage>
        <taxon>Bacteria</taxon>
        <taxon>Bacillati</taxon>
        <taxon>Actinomycetota</taxon>
        <taxon>Actinomycetes</taxon>
        <taxon>Mycobacteriales</taxon>
        <taxon>Nocardiaceae</taxon>
        <taxon>Nocardia</taxon>
    </lineage>
</organism>
<feature type="domain" description="HTH cro/C1-type" evidence="2">
    <location>
        <begin position="13"/>
        <end position="68"/>
    </location>
</feature>
<dbReference type="PANTHER" id="PTHR46797:SF1">
    <property type="entry name" value="METHYLPHOSPHONATE SYNTHASE"/>
    <property type="match status" value="1"/>
</dbReference>
<dbReference type="PANTHER" id="PTHR46797">
    <property type="entry name" value="HTH-TYPE TRANSCRIPTIONAL REGULATOR"/>
    <property type="match status" value="1"/>
</dbReference>
<dbReference type="RefSeq" id="WP_170986802.1">
    <property type="nucleotide sequence ID" value="NZ_CAACYE020000001.1"/>
</dbReference>
<evidence type="ECO:0000313" key="3">
    <source>
        <dbReference type="EMBL" id="VFA85285.1"/>
    </source>
</evidence>
<evidence type="ECO:0000259" key="2">
    <source>
        <dbReference type="PROSITE" id="PS50943"/>
    </source>
</evidence>
<dbReference type="Pfam" id="PF13560">
    <property type="entry name" value="HTH_31"/>
    <property type="match status" value="1"/>
</dbReference>
<dbReference type="SUPFAM" id="SSF47413">
    <property type="entry name" value="lambda repressor-like DNA-binding domains"/>
    <property type="match status" value="1"/>
</dbReference>
<dbReference type="InterPro" id="IPR001387">
    <property type="entry name" value="Cro/C1-type_HTH"/>
</dbReference>
<dbReference type="GO" id="GO:0003677">
    <property type="term" value="F:DNA binding"/>
    <property type="evidence" value="ECO:0007669"/>
    <property type="project" value="UniProtKB-KW"/>
</dbReference>
<dbReference type="SMART" id="SM00530">
    <property type="entry name" value="HTH_XRE"/>
    <property type="match status" value="1"/>
</dbReference>
<dbReference type="InterPro" id="IPR050807">
    <property type="entry name" value="TransReg_Diox_bact_type"/>
</dbReference>
<evidence type="ECO:0000256" key="1">
    <source>
        <dbReference type="ARBA" id="ARBA00023125"/>
    </source>
</evidence>
<protein>
    <submittedName>
        <fullName evidence="3">Anaerobic benzoate catabolism transcriptional regulator</fullName>
    </submittedName>
</protein>
<dbReference type="AlphaFoldDB" id="A0A449H292"/>